<dbReference type="InterPro" id="IPR014757">
    <property type="entry name" value="Tscrpt_reg_IclR_C"/>
</dbReference>
<dbReference type="RefSeq" id="WP_270454282.1">
    <property type="nucleotide sequence ID" value="NZ_JADPIE010000005.1"/>
</dbReference>
<dbReference type="PROSITE" id="PS51077">
    <property type="entry name" value="HTH_ICLR"/>
    <property type="match status" value="1"/>
</dbReference>
<dbReference type="PROSITE" id="PS51078">
    <property type="entry name" value="ICLR_ED"/>
    <property type="match status" value="1"/>
</dbReference>
<protein>
    <submittedName>
        <fullName evidence="6">IclR family transcriptional regulator</fullName>
    </submittedName>
</protein>
<keyword evidence="1" id="KW-0805">Transcription regulation</keyword>
<gene>
    <name evidence="6" type="ORF">I0Q91_09485</name>
</gene>
<proteinExistence type="predicted"/>
<evidence type="ECO:0000256" key="3">
    <source>
        <dbReference type="ARBA" id="ARBA00023163"/>
    </source>
</evidence>
<evidence type="ECO:0000256" key="1">
    <source>
        <dbReference type="ARBA" id="ARBA00023015"/>
    </source>
</evidence>
<dbReference type="PANTHER" id="PTHR30136">
    <property type="entry name" value="HELIX-TURN-HELIX TRANSCRIPTIONAL REGULATOR, ICLR FAMILY"/>
    <property type="match status" value="1"/>
</dbReference>
<evidence type="ECO:0000313" key="6">
    <source>
        <dbReference type="EMBL" id="MBF8437310.1"/>
    </source>
</evidence>
<dbReference type="EMBL" id="JADPIE010000005">
    <property type="protein sequence ID" value="MBF8437310.1"/>
    <property type="molecule type" value="Genomic_DNA"/>
</dbReference>
<evidence type="ECO:0000313" key="7">
    <source>
        <dbReference type="Proteomes" id="UP000621436"/>
    </source>
</evidence>
<evidence type="ECO:0000259" key="5">
    <source>
        <dbReference type="PROSITE" id="PS51078"/>
    </source>
</evidence>
<dbReference type="InterPro" id="IPR005471">
    <property type="entry name" value="Tscrpt_reg_IclR_N"/>
</dbReference>
<organism evidence="6 7">
    <name type="scientific">Halonatronomonas betaini</name>
    <dbReference type="NCBI Taxonomy" id="2778430"/>
    <lineage>
        <taxon>Bacteria</taxon>
        <taxon>Bacillati</taxon>
        <taxon>Bacillota</taxon>
        <taxon>Clostridia</taxon>
        <taxon>Halanaerobiales</taxon>
        <taxon>Halarsenatibacteraceae</taxon>
        <taxon>Halonatronomonas</taxon>
    </lineage>
</organism>
<sequence>MPNSKTSKTTEKVTKIFEMFSINKPEWGVTELSSELDWSKSVTHRILSTLENSGFLQQNKDTSKYQLGYRLIELGSIARQNIELIDLAREEMKDLSKKTGETVLLDIPDGIKTICIDKVESNANIKFTCGIGKPVPIYAGALGKAILAYYPEEKIDDVINAGLIKHTDNTTDDAEELKKELHVIKQRGYSMTKGEWNPGALGVASPIFDHQENVIASIGVLGPEYRMEKNIDTITVLCLLAANNLSGKL</sequence>
<reference evidence="6" key="1">
    <citation type="submission" date="2020-11" db="EMBL/GenBank/DDBJ databases">
        <title>Halonatronomonas betainensis gen. nov., sp. nov. a novel haloalkaliphilic representative of the family Halanaerobiacae capable of betaine degradation.</title>
        <authorList>
            <person name="Boltyanskaya Y."/>
            <person name="Kevbrin V."/>
            <person name="Detkova E."/>
            <person name="Grouzdev D.S."/>
            <person name="Koziaeva V."/>
            <person name="Zhilina T."/>
        </authorList>
    </citation>
    <scope>NUCLEOTIDE SEQUENCE</scope>
    <source>
        <strain evidence="6">Z-7014</strain>
    </source>
</reference>
<comment type="caution">
    <text evidence="6">The sequence shown here is derived from an EMBL/GenBank/DDBJ whole genome shotgun (WGS) entry which is preliminary data.</text>
</comment>
<dbReference type="Pfam" id="PF09339">
    <property type="entry name" value="HTH_IclR"/>
    <property type="match status" value="1"/>
</dbReference>
<feature type="domain" description="IclR-ED" evidence="5">
    <location>
        <begin position="70"/>
        <end position="249"/>
    </location>
</feature>
<dbReference type="SUPFAM" id="SSF46785">
    <property type="entry name" value="Winged helix' DNA-binding domain"/>
    <property type="match status" value="1"/>
</dbReference>
<dbReference type="GO" id="GO:0045892">
    <property type="term" value="P:negative regulation of DNA-templated transcription"/>
    <property type="evidence" value="ECO:0007669"/>
    <property type="project" value="TreeGrafter"/>
</dbReference>
<dbReference type="InterPro" id="IPR029016">
    <property type="entry name" value="GAF-like_dom_sf"/>
</dbReference>
<keyword evidence="3" id="KW-0804">Transcription</keyword>
<keyword evidence="2" id="KW-0238">DNA-binding</keyword>
<dbReference type="GO" id="GO:0003677">
    <property type="term" value="F:DNA binding"/>
    <property type="evidence" value="ECO:0007669"/>
    <property type="project" value="UniProtKB-KW"/>
</dbReference>
<evidence type="ECO:0000259" key="4">
    <source>
        <dbReference type="PROSITE" id="PS51077"/>
    </source>
</evidence>
<dbReference type="Pfam" id="PF01614">
    <property type="entry name" value="IclR_C"/>
    <property type="match status" value="1"/>
</dbReference>
<dbReference type="PANTHER" id="PTHR30136:SF35">
    <property type="entry name" value="HTH-TYPE TRANSCRIPTIONAL REGULATOR RV1719"/>
    <property type="match status" value="1"/>
</dbReference>
<dbReference type="GO" id="GO:0003700">
    <property type="term" value="F:DNA-binding transcription factor activity"/>
    <property type="evidence" value="ECO:0007669"/>
    <property type="project" value="TreeGrafter"/>
</dbReference>
<dbReference type="InterPro" id="IPR036388">
    <property type="entry name" value="WH-like_DNA-bd_sf"/>
</dbReference>
<feature type="domain" description="HTH iclR-type" evidence="4">
    <location>
        <begin position="7"/>
        <end position="69"/>
    </location>
</feature>
<dbReference type="InterPro" id="IPR050707">
    <property type="entry name" value="HTH_MetabolicPath_Reg"/>
</dbReference>
<accession>A0A931AV26</accession>
<name>A0A931AV26_9FIRM</name>
<dbReference type="InterPro" id="IPR036390">
    <property type="entry name" value="WH_DNA-bd_sf"/>
</dbReference>
<dbReference type="Gene3D" id="1.10.10.10">
    <property type="entry name" value="Winged helix-like DNA-binding domain superfamily/Winged helix DNA-binding domain"/>
    <property type="match status" value="1"/>
</dbReference>
<evidence type="ECO:0000256" key="2">
    <source>
        <dbReference type="ARBA" id="ARBA00023125"/>
    </source>
</evidence>
<dbReference type="Proteomes" id="UP000621436">
    <property type="component" value="Unassembled WGS sequence"/>
</dbReference>
<dbReference type="AlphaFoldDB" id="A0A931AV26"/>
<dbReference type="SUPFAM" id="SSF55781">
    <property type="entry name" value="GAF domain-like"/>
    <property type="match status" value="1"/>
</dbReference>
<keyword evidence="7" id="KW-1185">Reference proteome</keyword>
<dbReference type="SMART" id="SM00346">
    <property type="entry name" value="HTH_ICLR"/>
    <property type="match status" value="1"/>
</dbReference>
<dbReference type="Gene3D" id="3.30.450.40">
    <property type="match status" value="1"/>
</dbReference>